<dbReference type="FunFam" id="3.40.50.150:FF:000357">
    <property type="entry name" value="Ribosomal RNA small subunit methyltransferase A"/>
    <property type="match status" value="1"/>
</dbReference>
<dbReference type="Gene3D" id="1.10.8.100">
    <property type="entry name" value="Ribosomal RNA adenine dimethylase-like, domain 2"/>
    <property type="match status" value="1"/>
</dbReference>
<dbReference type="Proteomes" id="UP000058857">
    <property type="component" value="Chromosome 1"/>
</dbReference>
<name>A0A0S2IUN1_LEPBO</name>
<comment type="caution">
    <text evidence="7">Lacks conserved residue(s) required for the propagation of feature annotation.</text>
</comment>
<comment type="similarity">
    <text evidence="7">Belongs to the class I-like SAM-binding methyltransferase superfamily. rRNA adenine N(6)-methyltransferase family.</text>
</comment>
<keyword evidence="4 7" id="KW-0808">Transferase</keyword>
<evidence type="ECO:0000313" key="10">
    <source>
        <dbReference type="Proteomes" id="UP000058857"/>
    </source>
</evidence>
<evidence type="ECO:0000256" key="1">
    <source>
        <dbReference type="ARBA" id="ARBA00022490"/>
    </source>
</evidence>
<dbReference type="EMBL" id="CP012029">
    <property type="protein sequence ID" value="ALO27356.1"/>
    <property type="molecule type" value="Genomic_DNA"/>
</dbReference>
<dbReference type="PATRIC" id="fig|280505.15.peg.3073"/>
<dbReference type="SMART" id="SM00650">
    <property type="entry name" value="rADc"/>
    <property type="match status" value="1"/>
</dbReference>
<evidence type="ECO:0000256" key="6">
    <source>
        <dbReference type="ARBA" id="ARBA00022884"/>
    </source>
</evidence>
<dbReference type="GO" id="GO:0005829">
    <property type="term" value="C:cytosol"/>
    <property type="evidence" value="ECO:0007669"/>
    <property type="project" value="TreeGrafter"/>
</dbReference>
<feature type="binding site" evidence="7">
    <location>
        <position position="56"/>
    </location>
    <ligand>
        <name>S-adenosyl-L-methionine</name>
        <dbReference type="ChEBI" id="CHEBI:59789"/>
    </ligand>
</feature>
<keyword evidence="2" id="KW-0698">rRNA processing</keyword>
<feature type="binding site" evidence="7">
    <location>
        <position position="107"/>
    </location>
    <ligand>
        <name>S-adenosyl-L-methionine</name>
        <dbReference type="ChEBI" id="CHEBI:59789"/>
    </ligand>
</feature>
<evidence type="ECO:0000256" key="3">
    <source>
        <dbReference type="ARBA" id="ARBA00022603"/>
    </source>
</evidence>
<proteinExistence type="inferred from homology"/>
<protein>
    <submittedName>
        <fullName evidence="9">Ribosomal RNA small subunit methyltransferase A</fullName>
    </submittedName>
</protein>
<keyword evidence="5 7" id="KW-0949">S-adenosyl-L-methionine</keyword>
<feature type="binding site" evidence="7">
    <location>
        <position position="86"/>
    </location>
    <ligand>
        <name>S-adenosyl-L-methionine</name>
        <dbReference type="ChEBI" id="CHEBI:59789"/>
    </ligand>
</feature>
<dbReference type="GO" id="GO:0003723">
    <property type="term" value="F:RNA binding"/>
    <property type="evidence" value="ECO:0007669"/>
    <property type="project" value="UniProtKB-UniRule"/>
</dbReference>
<keyword evidence="3 7" id="KW-0489">Methyltransferase</keyword>
<dbReference type="PROSITE" id="PS01131">
    <property type="entry name" value="RRNA_A_DIMETH"/>
    <property type="match status" value="1"/>
</dbReference>
<feature type="binding site" evidence="7">
    <location>
        <position position="147"/>
    </location>
    <ligand>
        <name>S-adenosyl-L-methionine</name>
        <dbReference type="ChEBI" id="CHEBI:59789"/>
    </ligand>
</feature>
<evidence type="ECO:0000256" key="2">
    <source>
        <dbReference type="ARBA" id="ARBA00022552"/>
    </source>
</evidence>
<dbReference type="InterPro" id="IPR001737">
    <property type="entry name" value="KsgA/Erm"/>
</dbReference>
<dbReference type="GO" id="GO:0000179">
    <property type="term" value="F:rRNA (adenine-N6,N6-)-dimethyltransferase activity"/>
    <property type="evidence" value="ECO:0007669"/>
    <property type="project" value="UniProtKB-UniRule"/>
</dbReference>
<accession>A0A0S2IUN1</accession>
<dbReference type="InterPro" id="IPR023165">
    <property type="entry name" value="rRNA_Ade_diMease-like_C"/>
</dbReference>
<evidence type="ECO:0000259" key="8">
    <source>
        <dbReference type="SMART" id="SM00650"/>
    </source>
</evidence>
<keyword evidence="1" id="KW-0963">Cytoplasm</keyword>
<dbReference type="PANTHER" id="PTHR11727">
    <property type="entry name" value="DIMETHYLADENOSINE TRANSFERASE"/>
    <property type="match status" value="1"/>
</dbReference>
<dbReference type="AlphaFoldDB" id="A0A0S2IUN1"/>
<gene>
    <name evidence="9" type="ORF">LBBP_03151</name>
</gene>
<organism evidence="9">
    <name type="scientific">Leptospira borgpetersenii serovar Ballum</name>
    <dbReference type="NCBI Taxonomy" id="280505"/>
    <lineage>
        <taxon>Bacteria</taxon>
        <taxon>Pseudomonadati</taxon>
        <taxon>Spirochaetota</taxon>
        <taxon>Spirochaetia</taxon>
        <taxon>Leptospirales</taxon>
        <taxon>Leptospiraceae</taxon>
        <taxon>Leptospira</taxon>
    </lineage>
</organism>
<evidence type="ECO:0000256" key="7">
    <source>
        <dbReference type="PROSITE-ProRule" id="PRU01026"/>
    </source>
</evidence>
<keyword evidence="6 7" id="KW-0694">RNA-binding</keyword>
<dbReference type="InterPro" id="IPR029063">
    <property type="entry name" value="SAM-dependent_MTases_sf"/>
</dbReference>
<sequence>MIRKSGIETENCLGFRRIGCFWKKMSSREYPFRKVSEIRKFLESKSSAPLKKWGQNFLIDPNAIRSILNCLSSDLLSTIDRILEIGPGLGAISHGLLDFQKPVTLFEIDPVYAHWLREYLPEFEIREGNALDFLHEYSQNSTYLFGNLPYYISSELTLSSVKNLKELKGAAFLVQKEFAKRISSEPSSIQFYLSAYGNWSLKKDVKAGAFYPRPNVDSSILEYKSCPVFEKQSGFIALECLCRTTFWGKRKKLTSSLRNAPIASLPVEVVSSENFSEEQFRNESVQSLENAGIDLNKRPEELRAADFHEAAQSLSAYISKILNIM</sequence>
<dbReference type="PANTHER" id="PTHR11727:SF7">
    <property type="entry name" value="DIMETHYLADENOSINE TRANSFERASE-RELATED"/>
    <property type="match status" value="1"/>
</dbReference>
<dbReference type="PROSITE" id="PS51689">
    <property type="entry name" value="SAM_RNA_A_N6_MT"/>
    <property type="match status" value="1"/>
</dbReference>
<dbReference type="SUPFAM" id="SSF53335">
    <property type="entry name" value="S-adenosyl-L-methionine-dependent methyltransferases"/>
    <property type="match status" value="1"/>
</dbReference>
<feature type="domain" description="Ribosomal RNA adenine methylase transferase N-terminal" evidence="8">
    <location>
        <begin position="63"/>
        <end position="227"/>
    </location>
</feature>
<dbReference type="InterPro" id="IPR020596">
    <property type="entry name" value="rRNA_Ade_Mease_Trfase_CS"/>
</dbReference>
<dbReference type="InterPro" id="IPR020598">
    <property type="entry name" value="rRNA_Ade_methylase_Trfase_N"/>
</dbReference>
<dbReference type="InterPro" id="IPR011530">
    <property type="entry name" value="rRNA_adenine_dimethylase"/>
</dbReference>
<evidence type="ECO:0000256" key="4">
    <source>
        <dbReference type="ARBA" id="ARBA00022679"/>
    </source>
</evidence>
<dbReference type="Gene3D" id="3.40.50.150">
    <property type="entry name" value="Vaccinia Virus protein VP39"/>
    <property type="match status" value="1"/>
</dbReference>
<evidence type="ECO:0000256" key="5">
    <source>
        <dbReference type="ARBA" id="ARBA00022691"/>
    </source>
</evidence>
<reference evidence="9 10" key="1">
    <citation type="journal article" date="2015" name="PLoS Negl. Trop. Dis.">
        <title>Distribution of Plasmids in Distinct Leptospira Pathogenic Species.</title>
        <authorList>
            <person name="Wang Y."/>
            <person name="Zhuang X."/>
            <person name="Zhong Y."/>
            <person name="Zhang C."/>
            <person name="Zhang Y."/>
            <person name="Zeng L."/>
            <person name="Zhu Y."/>
            <person name="He P."/>
            <person name="Dong K."/>
            <person name="Pal U."/>
            <person name="Guo X."/>
            <person name="Qin J."/>
        </authorList>
    </citation>
    <scope>NUCLEOTIDE SEQUENCE [LARGE SCALE GENOMIC DNA]</scope>
    <source>
        <strain evidence="9 10">56604</strain>
    </source>
</reference>
<evidence type="ECO:0000313" key="9">
    <source>
        <dbReference type="EMBL" id="ALO27356.1"/>
    </source>
</evidence>
<feature type="binding site" evidence="7">
    <location>
        <position position="58"/>
    </location>
    <ligand>
        <name>S-adenosyl-L-methionine</name>
        <dbReference type="ChEBI" id="CHEBI:59789"/>
    </ligand>
</feature>
<dbReference type="NCBIfam" id="TIGR00755">
    <property type="entry name" value="ksgA"/>
    <property type="match status" value="1"/>
</dbReference>
<dbReference type="Pfam" id="PF00398">
    <property type="entry name" value="RrnaAD"/>
    <property type="match status" value="1"/>
</dbReference>